<evidence type="ECO:0000313" key="10">
    <source>
        <dbReference type="Proteomes" id="UP000075881"/>
    </source>
</evidence>
<dbReference type="VEuPathDB" id="VectorBase:ACHR008432"/>
<dbReference type="PANTHER" id="PTHR12316:SF20">
    <property type="entry name" value="NINJURIN-A"/>
    <property type="match status" value="1"/>
</dbReference>
<feature type="region of interest" description="Disordered" evidence="7">
    <location>
        <begin position="163"/>
        <end position="298"/>
    </location>
</feature>
<dbReference type="InterPro" id="IPR007007">
    <property type="entry name" value="Ninjurin"/>
</dbReference>
<evidence type="ECO:0000256" key="6">
    <source>
        <dbReference type="ARBA" id="ARBA00023136"/>
    </source>
</evidence>
<evidence type="ECO:0000256" key="4">
    <source>
        <dbReference type="ARBA" id="ARBA00022889"/>
    </source>
</evidence>
<feature type="transmembrane region" description="Helical" evidence="8">
    <location>
        <begin position="360"/>
        <end position="384"/>
    </location>
</feature>
<feature type="transmembrane region" description="Helical" evidence="8">
    <location>
        <begin position="67"/>
        <end position="91"/>
    </location>
</feature>
<evidence type="ECO:0008006" key="11">
    <source>
        <dbReference type="Google" id="ProtNLM"/>
    </source>
</evidence>
<evidence type="ECO:0000256" key="8">
    <source>
        <dbReference type="SAM" id="Phobius"/>
    </source>
</evidence>
<comment type="subcellular location">
    <subcellularLocation>
        <location evidence="1">Membrane</location>
        <topology evidence="1">Multi-pass membrane protein</topology>
    </subcellularLocation>
</comment>
<keyword evidence="4" id="KW-0130">Cell adhesion</keyword>
<reference evidence="9" key="2">
    <citation type="submission" date="2020-05" db="UniProtKB">
        <authorList>
            <consortium name="EnsemblMetazoa"/>
        </authorList>
    </citation>
    <scope>IDENTIFICATION</scope>
    <source>
        <strain evidence="9">ACHKN1017</strain>
    </source>
</reference>
<dbReference type="STRING" id="43041.A0A182KCE5"/>
<organism evidence="9 10">
    <name type="scientific">Anopheles christyi</name>
    <dbReference type="NCBI Taxonomy" id="43041"/>
    <lineage>
        <taxon>Eukaryota</taxon>
        <taxon>Metazoa</taxon>
        <taxon>Ecdysozoa</taxon>
        <taxon>Arthropoda</taxon>
        <taxon>Hexapoda</taxon>
        <taxon>Insecta</taxon>
        <taxon>Pterygota</taxon>
        <taxon>Neoptera</taxon>
        <taxon>Endopterygota</taxon>
        <taxon>Diptera</taxon>
        <taxon>Nematocera</taxon>
        <taxon>Culicoidea</taxon>
        <taxon>Culicidae</taxon>
        <taxon>Anophelinae</taxon>
        <taxon>Anopheles</taxon>
    </lineage>
</organism>
<evidence type="ECO:0000256" key="2">
    <source>
        <dbReference type="ARBA" id="ARBA00008141"/>
    </source>
</evidence>
<dbReference type="Pfam" id="PF04923">
    <property type="entry name" value="Ninjurin"/>
    <property type="match status" value="2"/>
</dbReference>
<evidence type="ECO:0000313" key="9">
    <source>
        <dbReference type="EnsemblMetazoa" id="ACHR008432-PA"/>
    </source>
</evidence>
<feature type="compositionally biased region" description="Acidic residues" evidence="7">
    <location>
        <begin position="241"/>
        <end position="257"/>
    </location>
</feature>
<dbReference type="PANTHER" id="PTHR12316">
    <property type="entry name" value="NINJURIN-RELATED"/>
    <property type="match status" value="1"/>
</dbReference>
<feature type="transmembrane region" description="Helical" evidence="8">
    <location>
        <begin position="405"/>
        <end position="426"/>
    </location>
</feature>
<comment type="similarity">
    <text evidence="2">Belongs to the ninjurin family.</text>
</comment>
<sequence length="432" mass="46992">MALNINDGSLSPTLEQGAGLPLPEVIPNVNVYQQKKTLAQGMMDLALLSANANQLRYVLETYERHPYYIFSLIFISVSLLVQIGVGVGLIMNSRYDVNDRKEICKANKINDLITIGIFVITLVNVLISAFGVAPRAPYGLTTTPSNMTSTVEKDASAVEINIEEAAGTDMPDAGRTTDRPSISLAAPANGRNNNRSRSNSRSPSRRGKRDTEKARTDAIPLLPLPNETNIPRQEPPIAGPEMDDDDSLDNGLDLDDPENNRGIDSGFLDPIANGGSGAGRRGGRRNQTPAVPTYRPGFAPTFDADGTRVIQTTDSGQIIPDVNVYQQKKNLAQGMMDLALLSANANQLRYVLESYKRHPYFYVNLIFISTSIIAQVAVGIGLIWKSKYNIKKESDFCKADRINNLITIGIFIITLVNVLISAFGVAEPQAVA</sequence>
<keyword evidence="3 8" id="KW-0812">Transmembrane</keyword>
<evidence type="ECO:0000256" key="7">
    <source>
        <dbReference type="SAM" id="MobiDB-lite"/>
    </source>
</evidence>
<keyword evidence="5 8" id="KW-1133">Transmembrane helix</keyword>
<dbReference type="EnsemblMetazoa" id="ACHR008432-RA">
    <property type="protein sequence ID" value="ACHR008432-PA"/>
    <property type="gene ID" value="ACHR008432"/>
</dbReference>
<feature type="transmembrane region" description="Helical" evidence="8">
    <location>
        <begin position="112"/>
        <end position="133"/>
    </location>
</feature>
<evidence type="ECO:0000256" key="1">
    <source>
        <dbReference type="ARBA" id="ARBA00004141"/>
    </source>
</evidence>
<evidence type="ECO:0000256" key="3">
    <source>
        <dbReference type="ARBA" id="ARBA00022692"/>
    </source>
</evidence>
<dbReference type="Proteomes" id="UP000075881">
    <property type="component" value="Unassembled WGS sequence"/>
</dbReference>
<name>A0A182KCE5_9DIPT</name>
<proteinExistence type="inferred from homology"/>
<keyword evidence="10" id="KW-1185">Reference proteome</keyword>
<dbReference type="AlphaFoldDB" id="A0A182KCE5"/>
<keyword evidence="6 8" id="KW-0472">Membrane</keyword>
<dbReference type="GO" id="GO:0016020">
    <property type="term" value="C:membrane"/>
    <property type="evidence" value="ECO:0007669"/>
    <property type="project" value="UniProtKB-SubCell"/>
</dbReference>
<reference evidence="10" key="1">
    <citation type="submission" date="2013-03" db="EMBL/GenBank/DDBJ databases">
        <title>The Genome Sequence of Anopheles christyi ACHKN1017.</title>
        <authorList>
            <consortium name="The Broad Institute Genomics Platform"/>
            <person name="Neafsey D.E."/>
            <person name="Besansky N."/>
            <person name="Walker B."/>
            <person name="Young S.K."/>
            <person name="Zeng Q."/>
            <person name="Gargeya S."/>
            <person name="Fitzgerald M."/>
            <person name="Haas B."/>
            <person name="Abouelleil A."/>
            <person name="Allen A.W."/>
            <person name="Alvarado L."/>
            <person name="Arachchi H.M."/>
            <person name="Berlin A.M."/>
            <person name="Chapman S.B."/>
            <person name="Gainer-Dewar J."/>
            <person name="Goldberg J."/>
            <person name="Griggs A."/>
            <person name="Gujja S."/>
            <person name="Hansen M."/>
            <person name="Howarth C."/>
            <person name="Imamovic A."/>
            <person name="Ireland A."/>
            <person name="Larimer J."/>
            <person name="McCowan C."/>
            <person name="Murphy C."/>
            <person name="Pearson M."/>
            <person name="Poon T.W."/>
            <person name="Priest M."/>
            <person name="Roberts A."/>
            <person name="Saif S."/>
            <person name="Shea T."/>
            <person name="Sisk P."/>
            <person name="Sykes S."/>
            <person name="Wortman J."/>
            <person name="Nusbaum C."/>
            <person name="Birren B."/>
        </authorList>
    </citation>
    <scope>NUCLEOTIDE SEQUENCE [LARGE SCALE GENOMIC DNA]</scope>
    <source>
        <strain evidence="10">ACHKN1017</strain>
    </source>
</reference>
<protein>
    <recommendedName>
        <fullName evidence="11">Ninjurin a</fullName>
    </recommendedName>
</protein>
<evidence type="ECO:0000256" key="5">
    <source>
        <dbReference type="ARBA" id="ARBA00022989"/>
    </source>
</evidence>
<feature type="compositionally biased region" description="Low complexity" evidence="7">
    <location>
        <begin position="186"/>
        <end position="202"/>
    </location>
</feature>
<dbReference type="GO" id="GO:0042246">
    <property type="term" value="P:tissue regeneration"/>
    <property type="evidence" value="ECO:0007669"/>
    <property type="project" value="InterPro"/>
</dbReference>
<dbReference type="GO" id="GO:0007155">
    <property type="term" value="P:cell adhesion"/>
    <property type="evidence" value="ECO:0007669"/>
    <property type="project" value="UniProtKB-KW"/>
</dbReference>
<accession>A0A182KCE5</accession>